<dbReference type="NCBIfam" id="NF045798">
    <property type="entry name" value="DsrP"/>
    <property type="match status" value="1"/>
</dbReference>
<comment type="similarity">
    <text evidence="2">Belongs to the NrfD family.</text>
</comment>
<dbReference type="STRING" id="1592317.DPF_0749"/>
<evidence type="ECO:0000256" key="3">
    <source>
        <dbReference type="ARBA" id="ARBA00022475"/>
    </source>
</evidence>
<feature type="transmembrane region" description="Helical" evidence="7">
    <location>
        <begin position="53"/>
        <end position="72"/>
    </location>
</feature>
<feature type="transmembrane region" description="Helical" evidence="7">
    <location>
        <begin position="195"/>
        <end position="220"/>
    </location>
</feature>
<feature type="transmembrane region" description="Helical" evidence="7">
    <location>
        <begin position="356"/>
        <end position="376"/>
    </location>
</feature>
<feature type="transmembrane region" description="Helical" evidence="7">
    <location>
        <begin position="84"/>
        <end position="105"/>
    </location>
</feature>
<name>A0A194AFD8_9BACT</name>
<keyword evidence="6 7" id="KW-0472">Membrane</keyword>
<evidence type="ECO:0000256" key="4">
    <source>
        <dbReference type="ARBA" id="ARBA00022692"/>
    </source>
</evidence>
<proteinExistence type="inferred from homology"/>
<dbReference type="Pfam" id="PF03916">
    <property type="entry name" value="NrfD"/>
    <property type="match status" value="1"/>
</dbReference>
<comment type="caution">
    <text evidence="8">The sequence shown here is derived from an EMBL/GenBank/DDBJ whole genome shotgun (WGS) entry which is preliminary data.</text>
</comment>
<dbReference type="GO" id="GO:0005886">
    <property type="term" value="C:plasma membrane"/>
    <property type="evidence" value="ECO:0007669"/>
    <property type="project" value="UniProtKB-SubCell"/>
</dbReference>
<evidence type="ECO:0000313" key="9">
    <source>
        <dbReference type="Proteomes" id="UP000095200"/>
    </source>
</evidence>
<keyword evidence="4 7" id="KW-0812">Transmembrane</keyword>
<evidence type="ECO:0000256" key="5">
    <source>
        <dbReference type="ARBA" id="ARBA00022989"/>
    </source>
</evidence>
<dbReference type="InterPro" id="IPR005614">
    <property type="entry name" value="NrfD-like"/>
</dbReference>
<dbReference type="Gene3D" id="1.20.1630.10">
    <property type="entry name" value="Formate dehydrogenase/DMSO reductase domain"/>
    <property type="match status" value="1"/>
</dbReference>
<gene>
    <name evidence="8" type="ORF">DPF_0749</name>
</gene>
<dbReference type="InterPro" id="IPR054823">
    <property type="entry name" value="DsrP-like"/>
</dbReference>
<feature type="transmembrane region" description="Helical" evidence="7">
    <location>
        <begin position="312"/>
        <end position="336"/>
    </location>
</feature>
<feature type="transmembrane region" description="Helical" evidence="7">
    <location>
        <begin position="160"/>
        <end position="183"/>
    </location>
</feature>
<dbReference type="EMBL" id="BDFE01000008">
    <property type="protein sequence ID" value="GAU08048.1"/>
    <property type="molecule type" value="Genomic_DNA"/>
</dbReference>
<feature type="transmembrane region" description="Helical" evidence="7">
    <location>
        <begin position="12"/>
        <end position="33"/>
    </location>
</feature>
<evidence type="ECO:0000256" key="7">
    <source>
        <dbReference type="SAM" id="Phobius"/>
    </source>
</evidence>
<evidence type="ECO:0000256" key="1">
    <source>
        <dbReference type="ARBA" id="ARBA00004651"/>
    </source>
</evidence>
<dbReference type="PANTHER" id="PTHR43044">
    <property type="match status" value="1"/>
</dbReference>
<evidence type="ECO:0000313" key="8">
    <source>
        <dbReference type="EMBL" id="GAU08048.1"/>
    </source>
</evidence>
<reference evidence="9" key="1">
    <citation type="submission" date="2016-06" db="EMBL/GenBank/DDBJ databases">
        <title>Draft genome sequence of Desulfoplanes formicivorans strain Pf12B.</title>
        <authorList>
            <person name="Watanabe M."/>
            <person name="Kojima H."/>
            <person name="Fukui M."/>
        </authorList>
    </citation>
    <scope>NUCLEOTIDE SEQUENCE [LARGE SCALE GENOMIC DNA]</scope>
    <source>
        <strain evidence="9">Pf12B</strain>
    </source>
</reference>
<feature type="transmembrane region" description="Helical" evidence="7">
    <location>
        <begin position="240"/>
        <end position="260"/>
    </location>
</feature>
<dbReference type="OrthoDB" id="9768846at2"/>
<protein>
    <submittedName>
        <fullName evidence="8">Hdr menaquinol oxidoreductase integral membrane subunit</fullName>
    </submittedName>
</protein>
<feature type="transmembrane region" description="Helical" evidence="7">
    <location>
        <begin position="280"/>
        <end position="300"/>
    </location>
</feature>
<dbReference type="Proteomes" id="UP000095200">
    <property type="component" value="Unassembled WGS sequence"/>
</dbReference>
<organism evidence="8 9">
    <name type="scientific">Desulfoplanes formicivorans</name>
    <dbReference type="NCBI Taxonomy" id="1592317"/>
    <lineage>
        <taxon>Bacteria</taxon>
        <taxon>Pseudomonadati</taxon>
        <taxon>Thermodesulfobacteriota</taxon>
        <taxon>Desulfovibrionia</taxon>
        <taxon>Desulfovibrionales</taxon>
        <taxon>Desulfoplanaceae</taxon>
        <taxon>Desulfoplanes</taxon>
    </lineage>
</organism>
<evidence type="ECO:0000256" key="2">
    <source>
        <dbReference type="ARBA" id="ARBA00008929"/>
    </source>
</evidence>
<feature type="transmembrane region" description="Helical" evidence="7">
    <location>
        <begin position="125"/>
        <end position="148"/>
    </location>
</feature>
<dbReference type="PANTHER" id="PTHR43044:SF2">
    <property type="entry name" value="POLYSULPHIDE REDUCTASE NRFD"/>
    <property type="match status" value="1"/>
</dbReference>
<accession>A0A194AFD8</accession>
<evidence type="ECO:0000256" key="6">
    <source>
        <dbReference type="ARBA" id="ARBA00023136"/>
    </source>
</evidence>
<dbReference type="RefSeq" id="WP_069857530.1">
    <property type="nucleotide sequence ID" value="NZ_BDFE01000008.1"/>
</dbReference>
<keyword evidence="9" id="KW-1185">Reference proteome</keyword>
<dbReference type="PROSITE" id="PS51257">
    <property type="entry name" value="PROKAR_LIPOPROTEIN"/>
    <property type="match status" value="1"/>
</dbReference>
<dbReference type="AlphaFoldDB" id="A0A194AFD8"/>
<keyword evidence="5 7" id="KW-1133">Transmembrane helix</keyword>
<sequence>MLEKVLNGNKVYWGWLAILLVLMTVGAACYATQLVNGLTITGMSRDVSWGFYIAQFTFLVGVAASAVMMVIPKYLHDYKTYGRVLIFGEFNAVAMVCLCLMFIIADLGSPQRLMNIIIHPTPNSMLFWDMIVLNGYLFINIFVGWITLQAHRKEVAPPKWIKFFIYLSIPWAVSIHTVTAFLYCGLPGRGYWMDAVLASRFLASAFAAGPAFLIILLYIVRATTKFDPGKEAFKALGKTIAYAMSVNLFLVLCEVFTVNYSNIPGHLHHWHYLFFGDGVLVPWMWTSMIMGFVGVLVLIVPSNRENDNMLIAGCLLVFIGAWIDKGLGMIGGGFVPNALMEITEYVPTKLELGVSLGIYATGFFILTLLTKIAVGVKVEIGE</sequence>
<keyword evidence="3" id="KW-1003">Cell membrane</keyword>
<comment type="subcellular location">
    <subcellularLocation>
        <location evidence="1">Cell membrane</location>
        <topology evidence="1">Multi-pass membrane protein</topology>
    </subcellularLocation>
</comment>